<dbReference type="EMBL" id="FZNX01000001">
    <property type="protein sequence ID" value="SNR35795.1"/>
    <property type="molecule type" value="Genomic_DNA"/>
</dbReference>
<dbReference type="InterPro" id="IPR003787">
    <property type="entry name" value="Sulphur_relay_DsrE/F-like"/>
</dbReference>
<sequence length="173" mass="19683">MKKHLIVFFALISLMSVNAQLIKDFGEVYTVESPDLLLDTNTEYKVIFDIYTDRANGEKLNPLLNTVARFINMHGEQGVLLEKMKIAVILHGKATRSALNDSSYNEFYKIDNPNSKLIEVLKNKTVEIFVCGQSYMASKYQVKDKSENVKMALSALTALVEYQKNGYQIINFN</sequence>
<dbReference type="Proteomes" id="UP000198412">
    <property type="component" value="Unassembled WGS sequence"/>
</dbReference>
<dbReference type="Gene3D" id="3.40.1260.10">
    <property type="entry name" value="DsrEFH-like"/>
    <property type="match status" value="1"/>
</dbReference>
<dbReference type="OrthoDB" id="7206705at2"/>
<evidence type="ECO:0000256" key="1">
    <source>
        <dbReference type="SAM" id="SignalP"/>
    </source>
</evidence>
<dbReference type="InterPro" id="IPR027396">
    <property type="entry name" value="DsrEFH-like"/>
</dbReference>
<name>A0A238VN60_9FLAO</name>
<proteinExistence type="predicted"/>
<dbReference type="Pfam" id="PF02635">
    <property type="entry name" value="DsrE"/>
    <property type="match status" value="1"/>
</dbReference>
<reference evidence="3" key="1">
    <citation type="submission" date="2017-06" db="EMBL/GenBank/DDBJ databases">
        <authorList>
            <person name="Varghese N."/>
            <person name="Submissions S."/>
        </authorList>
    </citation>
    <scope>NUCLEOTIDE SEQUENCE [LARGE SCALE GENOMIC DNA]</scope>
    <source>
        <strain evidence="3">DSM 27993</strain>
    </source>
</reference>
<dbReference type="AlphaFoldDB" id="A0A238VN60"/>
<dbReference type="PANTHER" id="PTHR37691">
    <property type="entry name" value="BLR3518 PROTEIN"/>
    <property type="match status" value="1"/>
</dbReference>
<protein>
    <submittedName>
        <fullName evidence="2">Intracellular sulfur oxidation protein, DsrE/DsrF family</fullName>
    </submittedName>
</protein>
<dbReference type="PANTHER" id="PTHR37691:SF1">
    <property type="entry name" value="BLR3518 PROTEIN"/>
    <property type="match status" value="1"/>
</dbReference>
<feature type="signal peptide" evidence="1">
    <location>
        <begin position="1"/>
        <end position="19"/>
    </location>
</feature>
<evidence type="ECO:0000313" key="2">
    <source>
        <dbReference type="EMBL" id="SNR35795.1"/>
    </source>
</evidence>
<evidence type="ECO:0000313" key="3">
    <source>
        <dbReference type="Proteomes" id="UP000198412"/>
    </source>
</evidence>
<organism evidence="2 3">
    <name type="scientific">Lutibacter flavus</name>
    <dbReference type="NCBI Taxonomy" id="691689"/>
    <lineage>
        <taxon>Bacteria</taxon>
        <taxon>Pseudomonadati</taxon>
        <taxon>Bacteroidota</taxon>
        <taxon>Flavobacteriia</taxon>
        <taxon>Flavobacteriales</taxon>
        <taxon>Flavobacteriaceae</taxon>
        <taxon>Lutibacter</taxon>
    </lineage>
</organism>
<dbReference type="RefSeq" id="WP_089377085.1">
    <property type="nucleotide sequence ID" value="NZ_FZNX01000001.1"/>
</dbReference>
<gene>
    <name evidence="2" type="ORF">SAMN04488111_0770</name>
</gene>
<dbReference type="SUPFAM" id="SSF75169">
    <property type="entry name" value="DsrEFH-like"/>
    <property type="match status" value="1"/>
</dbReference>
<accession>A0A238VN60</accession>
<keyword evidence="1" id="KW-0732">Signal</keyword>
<keyword evidence="3" id="KW-1185">Reference proteome</keyword>
<feature type="chain" id="PRO_5012489371" evidence="1">
    <location>
        <begin position="20"/>
        <end position="173"/>
    </location>
</feature>